<organism evidence="3 4">
    <name type="scientific">Providencia huaxiensis</name>
    <dbReference type="NCBI Taxonomy" id="2027290"/>
    <lineage>
        <taxon>Bacteria</taxon>
        <taxon>Pseudomonadati</taxon>
        <taxon>Pseudomonadota</taxon>
        <taxon>Gammaproteobacteria</taxon>
        <taxon>Enterobacterales</taxon>
        <taxon>Morganellaceae</taxon>
        <taxon>Providencia</taxon>
    </lineage>
</organism>
<feature type="signal peptide" evidence="2">
    <location>
        <begin position="1"/>
        <end position="28"/>
    </location>
</feature>
<feature type="region of interest" description="Disordered" evidence="1">
    <location>
        <begin position="32"/>
        <end position="75"/>
    </location>
</feature>
<protein>
    <recommendedName>
        <fullName evidence="5">RcnB family protein</fullName>
    </recommendedName>
</protein>
<evidence type="ECO:0008006" key="5">
    <source>
        <dbReference type="Google" id="ProtNLM"/>
    </source>
</evidence>
<dbReference type="NCBIfam" id="NF040487">
    <property type="entry name" value="T3SS_CigR_fam"/>
    <property type="match status" value="1"/>
</dbReference>
<evidence type="ECO:0000256" key="1">
    <source>
        <dbReference type="SAM" id="MobiDB-lite"/>
    </source>
</evidence>
<feature type="chain" id="PRO_5041188553" description="RcnB family protein" evidence="2">
    <location>
        <begin position="29"/>
        <end position="174"/>
    </location>
</feature>
<dbReference type="EMBL" id="JAGKLY010000001">
    <property type="protein sequence ID" value="MBQ0267061.1"/>
    <property type="molecule type" value="Genomic_DNA"/>
</dbReference>
<reference evidence="3" key="1">
    <citation type="submission" date="2021-03" db="EMBL/GenBank/DDBJ databases">
        <authorList>
            <person name="Stanton E."/>
        </authorList>
    </citation>
    <scope>NUCLEOTIDE SEQUENCE</scope>
    <source>
        <strain evidence="3">2020EL-00113</strain>
    </source>
</reference>
<evidence type="ECO:0000313" key="4">
    <source>
        <dbReference type="Proteomes" id="UP000674270"/>
    </source>
</evidence>
<dbReference type="AlphaFoldDB" id="A0A8I2ACV5"/>
<dbReference type="RefSeq" id="WP_210847988.1">
    <property type="nucleotide sequence ID" value="NZ_CP178221.1"/>
</dbReference>
<gene>
    <name evidence="3" type="ORF">J7T18_01975</name>
</gene>
<sequence>MNRFKRPICSVLLQYILLPIIAFTPLLANSSPNGNQGQGNGKGHQQVHGNKGKQNKDNSNKGNNNQEAKHVKSSKYYDKHREANVSFNVSFGNVRPLAIEYGLTGYRGLPPGIAKQISRGKPLPPGIAKKTLPSAFLAQLPVYVGYEWKMSGRDLILVALGTAVVAEIIENVFE</sequence>
<dbReference type="Gene3D" id="3.10.450.160">
    <property type="entry name" value="inner membrane protein cigr"/>
    <property type="match status" value="1"/>
</dbReference>
<keyword evidence="2" id="KW-0732">Signal</keyword>
<evidence type="ECO:0000313" key="3">
    <source>
        <dbReference type="EMBL" id="MBQ0267061.1"/>
    </source>
</evidence>
<comment type="caution">
    <text evidence="3">The sequence shown here is derived from an EMBL/GenBank/DDBJ whole genome shotgun (WGS) entry which is preliminary data.</text>
</comment>
<evidence type="ECO:0000256" key="2">
    <source>
        <dbReference type="SAM" id="SignalP"/>
    </source>
</evidence>
<proteinExistence type="predicted"/>
<dbReference type="Proteomes" id="UP000674270">
    <property type="component" value="Unassembled WGS sequence"/>
</dbReference>
<name>A0A8I2ACV5_9GAMM</name>
<accession>A0A8I2ACV5</accession>